<accession>A0A9W4SK32</accession>
<dbReference type="PRINTS" id="PR00109">
    <property type="entry name" value="TYRKINASE"/>
</dbReference>
<dbReference type="GO" id="GO:0004672">
    <property type="term" value="F:protein kinase activity"/>
    <property type="evidence" value="ECO:0007669"/>
    <property type="project" value="InterPro"/>
</dbReference>
<protein>
    <submittedName>
        <fullName evidence="2">18334_t:CDS:1</fullName>
    </submittedName>
</protein>
<dbReference type="PROSITE" id="PS50011">
    <property type="entry name" value="PROTEIN_KINASE_DOM"/>
    <property type="match status" value="1"/>
</dbReference>
<dbReference type="Pfam" id="PF07714">
    <property type="entry name" value="PK_Tyr_Ser-Thr"/>
    <property type="match status" value="1"/>
</dbReference>
<dbReference type="InterPro" id="IPR011009">
    <property type="entry name" value="Kinase-like_dom_sf"/>
</dbReference>
<dbReference type="InterPro" id="IPR000719">
    <property type="entry name" value="Prot_kinase_dom"/>
</dbReference>
<dbReference type="OrthoDB" id="5979581at2759"/>
<dbReference type="Gene3D" id="1.10.510.10">
    <property type="entry name" value="Transferase(Phosphotransferase) domain 1"/>
    <property type="match status" value="1"/>
</dbReference>
<dbReference type="InterPro" id="IPR001245">
    <property type="entry name" value="Ser-Thr/Tyr_kinase_cat_dom"/>
</dbReference>
<comment type="caution">
    <text evidence="2">The sequence shown here is derived from an EMBL/GenBank/DDBJ whole genome shotgun (WGS) entry which is preliminary data.</text>
</comment>
<evidence type="ECO:0000259" key="1">
    <source>
        <dbReference type="PROSITE" id="PS50011"/>
    </source>
</evidence>
<keyword evidence="3" id="KW-1185">Reference proteome</keyword>
<proteinExistence type="predicted"/>
<name>A0A9W4SK32_9GLOM</name>
<gene>
    <name evidence="2" type="ORF">FWILDA_LOCUS4952</name>
</gene>
<dbReference type="SUPFAM" id="SSF56112">
    <property type="entry name" value="Protein kinase-like (PK-like)"/>
    <property type="match status" value="1"/>
</dbReference>
<dbReference type="Proteomes" id="UP001153678">
    <property type="component" value="Unassembled WGS sequence"/>
</dbReference>
<evidence type="ECO:0000313" key="3">
    <source>
        <dbReference type="Proteomes" id="UP001153678"/>
    </source>
</evidence>
<feature type="domain" description="Protein kinase" evidence="1">
    <location>
        <begin position="71"/>
        <end position="375"/>
    </location>
</feature>
<reference evidence="2" key="1">
    <citation type="submission" date="2022-08" db="EMBL/GenBank/DDBJ databases">
        <authorList>
            <person name="Kallberg Y."/>
            <person name="Tangrot J."/>
            <person name="Rosling A."/>
        </authorList>
    </citation>
    <scope>NUCLEOTIDE SEQUENCE</scope>
    <source>
        <strain evidence="2">Wild A</strain>
    </source>
</reference>
<dbReference type="EMBL" id="CAMKVN010000790">
    <property type="protein sequence ID" value="CAI2171181.1"/>
    <property type="molecule type" value="Genomic_DNA"/>
</dbReference>
<dbReference type="GO" id="GO:0005524">
    <property type="term" value="F:ATP binding"/>
    <property type="evidence" value="ECO:0007669"/>
    <property type="project" value="InterPro"/>
</dbReference>
<organism evidence="2 3">
    <name type="scientific">Funneliformis geosporum</name>
    <dbReference type="NCBI Taxonomy" id="1117311"/>
    <lineage>
        <taxon>Eukaryota</taxon>
        <taxon>Fungi</taxon>
        <taxon>Fungi incertae sedis</taxon>
        <taxon>Mucoromycota</taxon>
        <taxon>Glomeromycotina</taxon>
        <taxon>Glomeromycetes</taxon>
        <taxon>Glomerales</taxon>
        <taxon>Glomeraceae</taxon>
        <taxon>Funneliformis</taxon>
    </lineage>
</organism>
<evidence type="ECO:0000313" key="2">
    <source>
        <dbReference type="EMBL" id="CAI2171181.1"/>
    </source>
</evidence>
<sequence length="375" mass="43301">MTSCTAADNVSLELPPMIIDMLMNREFKPDPRSELASLLNVKVRSQITTRNLEESPTISLAHILAKIIGNDSRTQDESQGDSEVVQRYSTLRYVTQYDRICLAAKEALMDLCSIPTLMRLPNKVLETTDIAVNNKFKLHLNIKSFELLKKQPDKYVDYFLFCDFCKIVYIRGSPGGINHTRKVKEYPDVRHISYEEIKSRLFVNISEVFICFQRIVNDYPIAQLYLKLDFIHKQEIIHRDFHSGNILIENESDIVTSDLGISKLSTDSSDDERNYYGIMPYIAPEIFQGKECNTYTKAADIYSFGMIMWELMNGKRPFEDRDCDTDLMIQIIDGARPPIVTNAPEGYIELMQQCWDSDPNKRPTSRDIFKLINEK</sequence>
<dbReference type="InterPro" id="IPR050167">
    <property type="entry name" value="Ser_Thr_protein_kinase"/>
</dbReference>
<dbReference type="PANTHER" id="PTHR23257">
    <property type="entry name" value="SERINE-THREONINE PROTEIN KINASE"/>
    <property type="match status" value="1"/>
</dbReference>
<dbReference type="AlphaFoldDB" id="A0A9W4SK32"/>